<evidence type="ECO:0000313" key="3">
    <source>
        <dbReference type="Proteomes" id="UP000007177"/>
    </source>
</evidence>
<dbReference type="KEGG" id="awo:Awo_c27020"/>
<dbReference type="GO" id="GO:0035312">
    <property type="term" value="F:5'-3' DNA exonuclease activity"/>
    <property type="evidence" value="ECO:0007669"/>
    <property type="project" value="TreeGrafter"/>
</dbReference>
<organism evidence="2 3">
    <name type="scientific">Acetobacterium woodii (strain ATCC 29683 / DSM 1030 / JCM 2381 / KCTC 1655 / WB1)</name>
    <dbReference type="NCBI Taxonomy" id="931626"/>
    <lineage>
        <taxon>Bacteria</taxon>
        <taxon>Bacillati</taxon>
        <taxon>Bacillota</taxon>
        <taxon>Clostridia</taxon>
        <taxon>Eubacteriales</taxon>
        <taxon>Eubacteriaceae</taxon>
        <taxon>Acetobacterium</taxon>
    </lineage>
</organism>
<dbReference type="EMBL" id="CP002987">
    <property type="protein sequence ID" value="AFA49455.1"/>
    <property type="molecule type" value="Genomic_DNA"/>
</dbReference>
<dbReference type="Pfam" id="PF02811">
    <property type="entry name" value="PHP"/>
    <property type="match status" value="1"/>
</dbReference>
<dbReference type="InterPro" id="IPR004013">
    <property type="entry name" value="PHP_dom"/>
</dbReference>
<dbReference type="SUPFAM" id="SSF89550">
    <property type="entry name" value="PHP domain-like"/>
    <property type="match status" value="1"/>
</dbReference>
<sequence>MDKVAIDLHVHSILSPCGEEEMTPNNIVNMALIKELDFIAVTDHNSAKNLPAVMAVAKELGGGLCVLPGIEVTTKEEAHVLAYLPTLAAAMALDQIIYDHLPEVMNEKELFGPQYIMDENDKVIGEVDKLLISATDIGVNQLWEMITNLGGVMVPAHIDRNSYSLIASLGFIPLDLDIKTCEISKKETVESVLKKFRFFKDYQFIHGSDAHQLEDIAEREYFLELPDMQRQTLINYLG</sequence>
<evidence type="ECO:0000259" key="1">
    <source>
        <dbReference type="SMART" id="SM00481"/>
    </source>
</evidence>
<dbReference type="PANTHER" id="PTHR42924:SF3">
    <property type="entry name" value="POLYMERASE_HISTIDINOL PHOSPHATASE N-TERMINAL DOMAIN-CONTAINING PROTEIN"/>
    <property type="match status" value="1"/>
</dbReference>
<dbReference type="AlphaFoldDB" id="H6LFG8"/>
<dbReference type="GO" id="GO:0004534">
    <property type="term" value="F:5'-3' RNA exonuclease activity"/>
    <property type="evidence" value="ECO:0007669"/>
    <property type="project" value="TreeGrafter"/>
</dbReference>
<evidence type="ECO:0000313" key="2">
    <source>
        <dbReference type="EMBL" id="AFA49455.1"/>
    </source>
</evidence>
<dbReference type="OrthoDB" id="9791620at2"/>
<dbReference type="HOGENOM" id="CLU_097071_0_0_9"/>
<dbReference type="PANTHER" id="PTHR42924">
    <property type="entry name" value="EXONUCLEASE"/>
    <property type="match status" value="1"/>
</dbReference>
<dbReference type="InterPro" id="IPR052018">
    <property type="entry name" value="PHP_domain"/>
</dbReference>
<gene>
    <name evidence="2" type="ordered locus">Awo_c27020</name>
</gene>
<dbReference type="STRING" id="931626.Awo_c27020"/>
<reference evidence="2 3" key="2">
    <citation type="journal article" date="2012" name="PLoS ONE">
        <title>An ancient pathway combining carbon dioxide fixation with the generation and utilization of a sodium ion gradient for ATP synthesis.</title>
        <authorList>
            <person name="Poehlein A."/>
            <person name="Schmidt S."/>
            <person name="Kaster A.K."/>
            <person name="Goenrich M."/>
            <person name="Vollmers J."/>
            <person name="Thurmer A."/>
            <person name="Bertsch J."/>
            <person name="Schuchmann K."/>
            <person name="Voigt B."/>
            <person name="Hecker M."/>
            <person name="Daniel R."/>
            <person name="Thauer R.K."/>
            <person name="Gottschalk G."/>
            <person name="Muller V."/>
        </authorList>
    </citation>
    <scope>NUCLEOTIDE SEQUENCE [LARGE SCALE GENOMIC DNA]</scope>
    <source>
        <strain evidence="3">ATCC 29683 / DSM 1030 / JCM 2381 / KCTC 1655 / WB1</strain>
    </source>
</reference>
<dbReference type="eggNOG" id="COG0613">
    <property type="taxonomic scope" value="Bacteria"/>
</dbReference>
<dbReference type="CDD" id="cd07432">
    <property type="entry name" value="PHP_HisPPase"/>
    <property type="match status" value="1"/>
</dbReference>
<protein>
    <submittedName>
        <fullName evidence="2">PHP domain-containing protein</fullName>
    </submittedName>
</protein>
<name>H6LFG8_ACEWD</name>
<proteinExistence type="predicted"/>
<dbReference type="RefSeq" id="WP_014357053.1">
    <property type="nucleotide sequence ID" value="NC_016894.1"/>
</dbReference>
<dbReference type="Proteomes" id="UP000007177">
    <property type="component" value="Chromosome"/>
</dbReference>
<dbReference type="Gene3D" id="3.20.20.140">
    <property type="entry name" value="Metal-dependent hydrolases"/>
    <property type="match status" value="1"/>
</dbReference>
<reference evidence="3" key="1">
    <citation type="submission" date="2011-07" db="EMBL/GenBank/DDBJ databases">
        <title>Complete genome sequence of Acetobacterium woodii.</title>
        <authorList>
            <person name="Poehlein A."/>
            <person name="Schmidt S."/>
            <person name="Kaster A.-K."/>
            <person name="Goenrich M."/>
            <person name="Vollmers J."/>
            <person name="Thuermer A."/>
            <person name="Gottschalk G."/>
            <person name="Thauer R.K."/>
            <person name="Daniel R."/>
            <person name="Mueller V."/>
        </authorList>
    </citation>
    <scope>NUCLEOTIDE SEQUENCE [LARGE SCALE GENOMIC DNA]</scope>
    <source>
        <strain evidence="3">ATCC 29683 / DSM 1030 / JCM 2381 / KCTC 1655 / WB1</strain>
    </source>
</reference>
<dbReference type="SMART" id="SM00481">
    <property type="entry name" value="POLIIIAc"/>
    <property type="match status" value="1"/>
</dbReference>
<dbReference type="InterPro" id="IPR016195">
    <property type="entry name" value="Pol/histidinol_Pase-like"/>
</dbReference>
<dbReference type="InterPro" id="IPR003141">
    <property type="entry name" value="Pol/His_phosphatase_N"/>
</dbReference>
<accession>H6LFG8</accession>
<keyword evidence="3" id="KW-1185">Reference proteome</keyword>
<feature type="domain" description="Polymerase/histidinol phosphatase N-terminal" evidence="1">
    <location>
        <begin position="6"/>
        <end position="76"/>
    </location>
</feature>